<dbReference type="PANTHER" id="PTHR37299:SF1">
    <property type="entry name" value="STAGE 0 SPORULATION PROTEIN A HOMOLOG"/>
    <property type="match status" value="1"/>
</dbReference>
<dbReference type="Gene3D" id="2.40.50.1020">
    <property type="entry name" value="LytTr DNA-binding domain"/>
    <property type="match status" value="1"/>
</dbReference>
<dbReference type="SMART" id="SM00448">
    <property type="entry name" value="REC"/>
    <property type="match status" value="1"/>
</dbReference>
<feature type="domain" description="HTH LytTR-type" evidence="3">
    <location>
        <begin position="153"/>
        <end position="259"/>
    </location>
</feature>
<feature type="domain" description="Response regulatory" evidence="2">
    <location>
        <begin position="6"/>
        <end position="118"/>
    </location>
</feature>
<evidence type="ECO:0000259" key="2">
    <source>
        <dbReference type="PROSITE" id="PS50110"/>
    </source>
</evidence>
<dbReference type="InterPro" id="IPR007492">
    <property type="entry name" value="LytTR_DNA-bd_dom"/>
</dbReference>
<dbReference type="EMBL" id="WHLY01000002">
    <property type="protein sequence ID" value="MPR34543.1"/>
    <property type="molecule type" value="Genomic_DNA"/>
</dbReference>
<dbReference type="Proteomes" id="UP000479293">
    <property type="component" value="Unassembled WGS sequence"/>
</dbReference>
<dbReference type="PROSITE" id="PS50110">
    <property type="entry name" value="RESPONSE_REGULATORY"/>
    <property type="match status" value="1"/>
</dbReference>
<keyword evidence="5" id="KW-1185">Reference proteome</keyword>
<dbReference type="InterPro" id="IPR001789">
    <property type="entry name" value="Sig_transdc_resp-reg_receiver"/>
</dbReference>
<dbReference type="Pfam" id="PF04397">
    <property type="entry name" value="LytTR"/>
    <property type="match status" value="1"/>
</dbReference>
<dbReference type="AlphaFoldDB" id="A0A7C9BHH6"/>
<keyword evidence="1" id="KW-0597">Phosphoprotein</keyword>
<dbReference type="SUPFAM" id="SSF52172">
    <property type="entry name" value="CheY-like"/>
    <property type="match status" value="1"/>
</dbReference>
<evidence type="ECO:0000256" key="1">
    <source>
        <dbReference type="PROSITE-ProRule" id="PRU00169"/>
    </source>
</evidence>
<name>A0A7C9BHH6_9BACT</name>
<dbReference type="Gene3D" id="3.40.50.2300">
    <property type="match status" value="1"/>
</dbReference>
<dbReference type="InterPro" id="IPR011006">
    <property type="entry name" value="CheY-like_superfamily"/>
</dbReference>
<dbReference type="PANTHER" id="PTHR37299">
    <property type="entry name" value="TRANSCRIPTIONAL REGULATOR-RELATED"/>
    <property type="match status" value="1"/>
</dbReference>
<evidence type="ECO:0000259" key="3">
    <source>
        <dbReference type="PROSITE" id="PS50930"/>
    </source>
</evidence>
<dbReference type="PROSITE" id="PS50930">
    <property type="entry name" value="HTH_LYTTR"/>
    <property type="match status" value="1"/>
</dbReference>
<dbReference type="Pfam" id="PF00072">
    <property type="entry name" value="Response_reg"/>
    <property type="match status" value="1"/>
</dbReference>
<comment type="caution">
    <text evidence="4">The sequence shown here is derived from an EMBL/GenBank/DDBJ whole genome shotgun (WGS) entry which is preliminary data.</text>
</comment>
<sequence length="259" mass="29866">MKLPLRTVLIDDEQLALNRLRRLLGDFADTFEIIAEGHNGAEGLELVEKHKPDLIFLDIEMPLLNGFEMLAKVSMMPMVVFATAYDQYAIRAFEENSVDYLLKPIENERLQKTIAKVRERVETTQAEGGRYLYSDNLMRLLEKMQPRQEIHALSVKSGDRILLIPLADVSHFEAEDKYVFLNTLDSQQYLVNHTLTTLEEKLPAHFTRISRSAIINTHQISEIQRYFNGKYILVMRDRKATSLHSGTTYGEAIRLLLDI</sequence>
<evidence type="ECO:0000313" key="5">
    <source>
        <dbReference type="Proteomes" id="UP000479293"/>
    </source>
</evidence>
<reference evidence="4 5" key="1">
    <citation type="submission" date="2019-10" db="EMBL/GenBank/DDBJ databases">
        <title>Draft Genome Sequence of Cytophagaceae sp. SJW1-29.</title>
        <authorList>
            <person name="Choi A."/>
        </authorList>
    </citation>
    <scope>NUCLEOTIDE SEQUENCE [LARGE SCALE GENOMIC DNA]</scope>
    <source>
        <strain evidence="4 5">SJW1-29</strain>
    </source>
</reference>
<accession>A0A7C9BHH6</accession>
<evidence type="ECO:0000313" key="4">
    <source>
        <dbReference type="EMBL" id="MPR34543.1"/>
    </source>
</evidence>
<proteinExistence type="predicted"/>
<protein>
    <submittedName>
        <fullName evidence="4">Response regulator</fullName>
    </submittedName>
</protein>
<dbReference type="GO" id="GO:0000156">
    <property type="term" value="F:phosphorelay response regulator activity"/>
    <property type="evidence" value="ECO:0007669"/>
    <property type="project" value="InterPro"/>
</dbReference>
<gene>
    <name evidence="4" type="ORF">GBK04_14545</name>
</gene>
<organism evidence="4 5">
    <name type="scientific">Salmonirosea aquatica</name>
    <dbReference type="NCBI Taxonomy" id="2654236"/>
    <lineage>
        <taxon>Bacteria</taxon>
        <taxon>Pseudomonadati</taxon>
        <taxon>Bacteroidota</taxon>
        <taxon>Cytophagia</taxon>
        <taxon>Cytophagales</taxon>
        <taxon>Spirosomataceae</taxon>
        <taxon>Salmonirosea</taxon>
    </lineage>
</organism>
<dbReference type="SMART" id="SM00850">
    <property type="entry name" value="LytTR"/>
    <property type="match status" value="1"/>
</dbReference>
<dbReference type="GO" id="GO:0003677">
    <property type="term" value="F:DNA binding"/>
    <property type="evidence" value="ECO:0007669"/>
    <property type="project" value="InterPro"/>
</dbReference>
<dbReference type="InterPro" id="IPR046947">
    <property type="entry name" value="LytR-like"/>
</dbReference>
<feature type="modified residue" description="4-aspartylphosphate" evidence="1">
    <location>
        <position position="58"/>
    </location>
</feature>
<dbReference type="RefSeq" id="WP_152760857.1">
    <property type="nucleotide sequence ID" value="NZ_WHLY01000002.1"/>
</dbReference>